<reference evidence="2" key="1">
    <citation type="submission" date="2022-06" db="EMBL/GenBank/DDBJ databases">
        <title>Genome sequencing of Brevibacillus sp. BB3-R1.</title>
        <authorList>
            <person name="Heo J."/>
            <person name="Lee D."/>
            <person name="Won M."/>
            <person name="Han B.-H."/>
            <person name="Hong S.-B."/>
            <person name="Kwon S.-W."/>
        </authorList>
    </citation>
    <scope>NUCLEOTIDE SEQUENCE</scope>
    <source>
        <strain evidence="2">BB3-R1</strain>
    </source>
</reference>
<name>A0ABY4WC05_9BACL</name>
<protein>
    <recommendedName>
        <fullName evidence="4">Transmembrane protein</fullName>
    </recommendedName>
</protein>
<sequence>MSTVTFPAWFWAIYYLLLLATLGTAIVCLIRGKIVIPSSLAVVFAITVPIVSLLNSIGRAEGLNEFAHLFRQIQHGAIWSVYASIGYLYILVWWAFFIMNSKKKE</sequence>
<evidence type="ECO:0008006" key="4">
    <source>
        <dbReference type="Google" id="ProtNLM"/>
    </source>
</evidence>
<keyword evidence="1" id="KW-0472">Membrane</keyword>
<keyword evidence="1" id="KW-0812">Transmembrane</keyword>
<feature type="transmembrane region" description="Helical" evidence="1">
    <location>
        <begin position="39"/>
        <end position="57"/>
    </location>
</feature>
<feature type="transmembrane region" description="Helical" evidence="1">
    <location>
        <begin position="12"/>
        <end position="32"/>
    </location>
</feature>
<feature type="transmembrane region" description="Helical" evidence="1">
    <location>
        <begin position="77"/>
        <end position="99"/>
    </location>
</feature>
<evidence type="ECO:0000313" key="3">
    <source>
        <dbReference type="Proteomes" id="UP001056500"/>
    </source>
</evidence>
<dbReference type="EMBL" id="CP098755">
    <property type="protein sequence ID" value="USG64710.1"/>
    <property type="molecule type" value="Genomic_DNA"/>
</dbReference>
<evidence type="ECO:0000313" key="2">
    <source>
        <dbReference type="EMBL" id="USG64710.1"/>
    </source>
</evidence>
<keyword evidence="1" id="KW-1133">Transmembrane helix</keyword>
<dbReference type="RefSeq" id="WP_251871821.1">
    <property type="nucleotide sequence ID" value="NZ_CP098755.1"/>
</dbReference>
<organism evidence="2 3">
    <name type="scientific">Brevibacillus ruminantium</name>
    <dbReference type="NCBI Taxonomy" id="2950604"/>
    <lineage>
        <taxon>Bacteria</taxon>
        <taxon>Bacillati</taxon>
        <taxon>Bacillota</taxon>
        <taxon>Bacilli</taxon>
        <taxon>Bacillales</taxon>
        <taxon>Paenibacillaceae</taxon>
        <taxon>Brevibacillus</taxon>
    </lineage>
</organism>
<proteinExistence type="predicted"/>
<gene>
    <name evidence="2" type="ORF">NDK47_21600</name>
</gene>
<dbReference type="Proteomes" id="UP001056500">
    <property type="component" value="Chromosome"/>
</dbReference>
<evidence type="ECO:0000256" key="1">
    <source>
        <dbReference type="SAM" id="Phobius"/>
    </source>
</evidence>
<accession>A0ABY4WC05</accession>
<keyword evidence="3" id="KW-1185">Reference proteome</keyword>